<comment type="caution">
    <text evidence="2">The sequence shown here is derived from an EMBL/GenBank/DDBJ whole genome shotgun (WGS) entry which is preliminary data.</text>
</comment>
<dbReference type="PANTHER" id="PTHR24299">
    <property type="entry name" value="CYTOCHROME P450 FAMILY 1"/>
    <property type="match status" value="1"/>
</dbReference>
<evidence type="ECO:0008006" key="4">
    <source>
        <dbReference type="Google" id="ProtNLM"/>
    </source>
</evidence>
<dbReference type="GO" id="GO:0005506">
    <property type="term" value="F:iron ion binding"/>
    <property type="evidence" value="ECO:0007669"/>
    <property type="project" value="InterPro"/>
</dbReference>
<protein>
    <recommendedName>
        <fullName evidence="4">Cytochrome P450</fullName>
    </recommendedName>
</protein>
<proteinExistence type="predicted"/>
<dbReference type="AlphaFoldDB" id="A0AAE1MPW8"/>
<evidence type="ECO:0000313" key="3">
    <source>
        <dbReference type="Proteomes" id="UP001293593"/>
    </source>
</evidence>
<accession>A0AAE1MPW8</accession>
<reference evidence="2" key="1">
    <citation type="submission" date="2023-10" db="EMBL/GenBank/DDBJ databases">
        <title>Chromosome-level genome of the transformable northern wattle, Acacia crassicarpa.</title>
        <authorList>
            <person name="Massaro I."/>
            <person name="Sinha N.R."/>
            <person name="Poethig S."/>
            <person name="Leichty A.R."/>
        </authorList>
    </citation>
    <scope>NUCLEOTIDE SEQUENCE</scope>
    <source>
        <strain evidence="2">Acra3RX</strain>
        <tissue evidence="2">Leaf</tissue>
    </source>
</reference>
<dbReference type="InterPro" id="IPR001128">
    <property type="entry name" value="Cyt_P450"/>
</dbReference>
<keyword evidence="1" id="KW-0812">Transmembrane</keyword>
<keyword evidence="1" id="KW-0472">Membrane</keyword>
<feature type="transmembrane region" description="Helical" evidence="1">
    <location>
        <begin position="6"/>
        <end position="23"/>
    </location>
</feature>
<organism evidence="2 3">
    <name type="scientific">Acacia crassicarpa</name>
    <name type="common">northern wattle</name>
    <dbReference type="NCBI Taxonomy" id="499986"/>
    <lineage>
        <taxon>Eukaryota</taxon>
        <taxon>Viridiplantae</taxon>
        <taxon>Streptophyta</taxon>
        <taxon>Embryophyta</taxon>
        <taxon>Tracheophyta</taxon>
        <taxon>Spermatophyta</taxon>
        <taxon>Magnoliopsida</taxon>
        <taxon>eudicotyledons</taxon>
        <taxon>Gunneridae</taxon>
        <taxon>Pentapetalae</taxon>
        <taxon>rosids</taxon>
        <taxon>fabids</taxon>
        <taxon>Fabales</taxon>
        <taxon>Fabaceae</taxon>
        <taxon>Caesalpinioideae</taxon>
        <taxon>mimosoid clade</taxon>
        <taxon>Acacieae</taxon>
        <taxon>Acacia</taxon>
    </lineage>
</organism>
<gene>
    <name evidence="2" type="ORF">QN277_019057</name>
</gene>
<dbReference type="SUPFAM" id="SSF48264">
    <property type="entry name" value="Cytochrome P450"/>
    <property type="match status" value="1"/>
</dbReference>
<evidence type="ECO:0000313" key="2">
    <source>
        <dbReference type="EMBL" id="KAK4276067.1"/>
    </source>
</evidence>
<dbReference type="GO" id="GO:0004497">
    <property type="term" value="F:monooxygenase activity"/>
    <property type="evidence" value="ECO:0007669"/>
    <property type="project" value="InterPro"/>
</dbReference>
<dbReference type="InterPro" id="IPR036396">
    <property type="entry name" value="Cyt_P450_sf"/>
</dbReference>
<dbReference type="GO" id="GO:0016705">
    <property type="term" value="F:oxidoreductase activity, acting on paired donors, with incorporation or reduction of molecular oxygen"/>
    <property type="evidence" value="ECO:0007669"/>
    <property type="project" value="InterPro"/>
</dbReference>
<dbReference type="Pfam" id="PF00067">
    <property type="entry name" value="p450"/>
    <property type="match status" value="1"/>
</dbReference>
<dbReference type="EMBL" id="JAWXYG010000004">
    <property type="protein sequence ID" value="KAK4276067.1"/>
    <property type="molecule type" value="Genomic_DNA"/>
</dbReference>
<dbReference type="PRINTS" id="PR00463">
    <property type="entry name" value="EP450I"/>
</dbReference>
<dbReference type="Gene3D" id="1.10.630.10">
    <property type="entry name" value="Cytochrome P450"/>
    <property type="match status" value="1"/>
</dbReference>
<dbReference type="Proteomes" id="UP001293593">
    <property type="component" value="Unassembled WGS sequence"/>
</dbReference>
<dbReference type="GO" id="GO:0020037">
    <property type="term" value="F:heme binding"/>
    <property type="evidence" value="ECO:0007669"/>
    <property type="project" value="InterPro"/>
</dbReference>
<keyword evidence="1" id="KW-1133">Transmembrane helix</keyword>
<keyword evidence="3" id="KW-1185">Reference proteome</keyword>
<evidence type="ECO:0000256" key="1">
    <source>
        <dbReference type="SAM" id="Phobius"/>
    </source>
</evidence>
<dbReference type="PANTHER" id="PTHR24299:SF59">
    <property type="entry name" value="CYTOCHROME P450 SUPERFAMILY PROTEIN"/>
    <property type="match status" value="1"/>
</dbReference>
<sequence>MDYSTLMLVLAFLFSCLWIIFFHQNQNKNPKFSNLQPGPLPFSIIGNILEVGENPHQSLSKLSKTYGSLMTIKLGSITTIVISSPDLAKEELQKHNLALSGRTVLHTLQTLDHHKVSVVFLDPSLQWKTLRRACITKIFSSSQLDSTLNLRLSKLQEMLEYVNECCRKSETLDIGELAFTTGIFTNL</sequence>
<name>A0AAE1MPW8_9FABA</name>
<dbReference type="InterPro" id="IPR002401">
    <property type="entry name" value="Cyt_P450_E_grp-I"/>
</dbReference>